<dbReference type="Pfam" id="PF00108">
    <property type="entry name" value="Thiolase_N"/>
    <property type="match status" value="2"/>
</dbReference>
<evidence type="ECO:0000256" key="3">
    <source>
        <dbReference type="ARBA" id="ARBA00022679"/>
    </source>
</evidence>
<dbReference type="EC" id="2.3.1.9" evidence="2"/>
<evidence type="ECO:0000256" key="7">
    <source>
        <dbReference type="SAM" id="SignalP"/>
    </source>
</evidence>
<accession>A0A370H2B3</accession>
<evidence type="ECO:0000259" key="9">
    <source>
        <dbReference type="Pfam" id="PF02803"/>
    </source>
</evidence>
<dbReference type="Gene3D" id="3.40.47.10">
    <property type="match status" value="2"/>
</dbReference>
<feature type="domain" description="Thiolase C-terminal" evidence="9">
    <location>
        <begin position="244"/>
        <end position="363"/>
    </location>
</feature>
<dbReference type="Proteomes" id="UP000255355">
    <property type="component" value="Unassembled WGS sequence"/>
</dbReference>
<protein>
    <recommendedName>
        <fullName evidence="5">Probable acetyl-CoA acetyltransferase</fullName>
        <ecNumber evidence="2">2.3.1.9</ecNumber>
    </recommendedName>
</protein>
<evidence type="ECO:0000259" key="8">
    <source>
        <dbReference type="Pfam" id="PF00108"/>
    </source>
</evidence>
<dbReference type="AlphaFoldDB" id="A0A370H2B3"/>
<dbReference type="InterPro" id="IPR002155">
    <property type="entry name" value="Thiolase"/>
</dbReference>
<evidence type="ECO:0000256" key="5">
    <source>
        <dbReference type="ARBA" id="ARBA00040529"/>
    </source>
</evidence>
<gene>
    <name evidence="10" type="ORF">DFR68_10842</name>
</gene>
<dbReference type="SUPFAM" id="SSF53901">
    <property type="entry name" value="Thiolase-like"/>
    <property type="match status" value="2"/>
</dbReference>
<dbReference type="GO" id="GO:0003985">
    <property type="term" value="F:acetyl-CoA C-acetyltransferase activity"/>
    <property type="evidence" value="ECO:0007669"/>
    <property type="project" value="UniProtKB-EC"/>
</dbReference>
<keyword evidence="3 6" id="KW-0808">Transferase</keyword>
<dbReference type="RefSeq" id="WP_084520146.1">
    <property type="nucleotide sequence ID" value="NZ_QQAZ01000008.1"/>
</dbReference>
<evidence type="ECO:0000256" key="1">
    <source>
        <dbReference type="ARBA" id="ARBA00010982"/>
    </source>
</evidence>
<comment type="similarity">
    <text evidence="1 6">Belongs to the thiolase-like superfamily. Thiolase family.</text>
</comment>
<organism evidence="10 11">
    <name type="scientific">Nocardia mexicana</name>
    <dbReference type="NCBI Taxonomy" id="279262"/>
    <lineage>
        <taxon>Bacteria</taxon>
        <taxon>Bacillati</taxon>
        <taxon>Actinomycetota</taxon>
        <taxon>Actinomycetes</taxon>
        <taxon>Mycobacteriales</taxon>
        <taxon>Nocardiaceae</taxon>
        <taxon>Nocardia</taxon>
    </lineage>
</organism>
<comment type="caution">
    <text evidence="10">The sequence shown here is derived from an EMBL/GenBank/DDBJ whole genome shotgun (WGS) entry which is preliminary data.</text>
</comment>
<evidence type="ECO:0000256" key="4">
    <source>
        <dbReference type="ARBA" id="ARBA00023315"/>
    </source>
</evidence>
<dbReference type="PANTHER" id="PTHR18919">
    <property type="entry name" value="ACETYL-COA C-ACYLTRANSFERASE"/>
    <property type="match status" value="1"/>
</dbReference>
<dbReference type="PIRSF" id="PIRSF000429">
    <property type="entry name" value="Ac-CoA_Ac_transf"/>
    <property type="match status" value="1"/>
</dbReference>
<dbReference type="STRING" id="1210089.GCA_001613165_05866"/>
<feature type="domain" description="Thiolase N-terminal" evidence="8">
    <location>
        <begin position="5"/>
        <end position="110"/>
    </location>
</feature>
<reference evidence="10 11" key="1">
    <citation type="submission" date="2018-07" db="EMBL/GenBank/DDBJ databases">
        <title>Genomic Encyclopedia of Type Strains, Phase IV (KMG-IV): sequencing the most valuable type-strain genomes for metagenomic binning, comparative biology and taxonomic classification.</title>
        <authorList>
            <person name="Goeker M."/>
        </authorList>
    </citation>
    <scope>NUCLEOTIDE SEQUENCE [LARGE SCALE GENOMIC DNA]</scope>
    <source>
        <strain evidence="10 11">DSM 44952</strain>
    </source>
</reference>
<dbReference type="InterPro" id="IPR016039">
    <property type="entry name" value="Thiolase-like"/>
</dbReference>
<evidence type="ECO:0000256" key="2">
    <source>
        <dbReference type="ARBA" id="ARBA00012705"/>
    </source>
</evidence>
<dbReference type="InterPro" id="IPR020617">
    <property type="entry name" value="Thiolase_C"/>
</dbReference>
<proteinExistence type="inferred from homology"/>
<evidence type="ECO:0000313" key="10">
    <source>
        <dbReference type="EMBL" id="RDI48213.1"/>
    </source>
</evidence>
<sequence>MRRAAIVAPVRTPAGVAGGALAALPPQRLAAAAITGAVRQSGVDAARVDEVVLAGDHGFGRFAAAAAGLESDVAGFDIEGHGGTGLPALITAAMMVHTGAATVVVAGGVHTAAPVEALVMPDDPAHVERLARAYRITRAESDEFAMISRRRAARAWRQGIFDPETVPVVAAAPDELRHRSESAVPHLVDRDEQLRADVSTRALAGLAPLLPGGVLTAGAVCAPAAGAAACLVVAEDRLVDLGLEPIAYLTDWAAAGTDGSIPAAAPAIAKLLSRSGVSLGEVDLLEVAEGSAVEVLALARHCGWHDLDLLDVNGGAIALGDPGAAAGPRMTTTLLHELVRRNGTYGLLAADSGPDRGTALLFESAGAAPTSVAPRGARFHGMRTRRSGRHRA</sequence>
<keyword evidence="7" id="KW-0732">Signal</keyword>
<name>A0A370H2B3_9NOCA</name>
<keyword evidence="11" id="KW-1185">Reference proteome</keyword>
<dbReference type="Pfam" id="PF02803">
    <property type="entry name" value="Thiolase_C"/>
    <property type="match status" value="1"/>
</dbReference>
<feature type="signal peptide" evidence="7">
    <location>
        <begin position="1"/>
        <end position="22"/>
    </location>
</feature>
<dbReference type="PANTHER" id="PTHR18919:SF107">
    <property type="entry name" value="ACETYL-COA ACETYLTRANSFERASE, CYTOSOLIC"/>
    <property type="match status" value="1"/>
</dbReference>
<keyword evidence="4 6" id="KW-0012">Acyltransferase</keyword>
<feature type="chain" id="PRO_5016919892" description="Probable acetyl-CoA acetyltransferase" evidence="7">
    <location>
        <begin position="23"/>
        <end position="392"/>
    </location>
</feature>
<evidence type="ECO:0000313" key="11">
    <source>
        <dbReference type="Proteomes" id="UP000255355"/>
    </source>
</evidence>
<dbReference type="EMBL" id="QQAZ01000008">
    <property type="protein sequence ID" value="RDI48213.1"/>
    <property type="molecule type" value="Genomic_DNA"/>
</dbReference>
<evidence type="ECO:0000256" key="6">
    <source>
        <dbReference type="RuleBase" id="RU003557"/>
    </source>
</evidence>
<dbReference type="OrthoDB" id="4440515at2"/>
<dbReference type="InterPro" id="IPR020616">
    <property type="entry name" value="Thiolase_N"/>
</dbReference>
<feature type="domain" description="Thiolase N-terminal" evidence="8">
    <location>
        <begin position="127"/>
        <end position="236"/>
    </location>
</feature>